<dbReference type="EMBL" id="FWYD01000006">
    <property type="protein sequence ID" value="SMC81088.1"/>
    <property type="molecule type" value="Genomic_DNA"/>
</dbReference>
<dbReference type="GO" id="GO:0015074">
    <property type="term" value="P:DNA integration"/>
    <property type="evidence" value="ECO:0007669"/>
    <property type="project" value="InterPro"/>
</dbReference>
<protein>
    <submittedName>
        <fullName evidence="3">Putative transposase</fullName>
    </submittedName>
</protein>
<dbReference type="STRING" id="1387277.SAMN06295998_106141"/>
<dbReference type="Proteomes" id="UP000192330">
    <property type="component" value="Unassembled WGS sequence"/>
</dbReference>
<proteinExistence type="predicted"/>
<keyword evidence="4" id="KW-1185">Reference proteome</keyword>
<dbReference type="Pfam" id="PF09299">
    <property type="entry name" value="Mu-transpos_C"/>
    <property type="match status" value="1"/>
</dbReference>
<accession>A0A1W2C8T6</accession>
<evidence type="ECO:0000256" key="1">
    <source>
        <dbReference type="SAM" id="MobiDB-lite"/>
    </source>
</evidence>
<dbReference type="InterPro" id="IPR012337">
    <property type="entry name" value="RNaseH-like_sf"/>
</dbReference>
<dbReference type="InterPro" id="IPR015378">
    <property type="entry name" value="Transposase-like_Mu_C"/>
</dbReference>
<name>A0A1W2C8T6_9RHOB</name>
<dbReference type="Gene3D" id="3.30.420.10">
    <property type="entry name" value="Ribonuclease H-like superfamily/Ribonuclease H"/>
    <property type="match status" value="1"/>
</dbReference>
<dbReference type="InterPro" id="IPR036397">
    <property type="entry name" value="RNaseH_sf"/>
</dbReference>
<dbReference type="RefSeq" id="WP_084353028.1">
    <property type="nucleotide sequence ID" value="NZ_FWYD01000006.1"/>
</dbReference>
<gene>
    <name evidence="3" type="ORF">SAMN06295998_106141</name>
</gene>
<dbReference type="PROSITE" id="PS50994">
    <property type="entry name" value="INTEGRASE"/>
    <property type="match status" value="1"/>
</dbReference>
<feature type="compositionally biased region" description="Acidic residues" evidence="1">
    <location>
        <begin position="726"/>
        <end position="739"/>
    </location>
</feature>
<dbReference type="SUPFAM" id="SSF53098">
    <property type="entry name" value="Ribonuclease H-like"/>
    <property type="match status" value="1"/>
</dbReference>
<evidence type="ECO:0000313" key="4">
    <source>
        <dbReference type="Proteomes" id="UP000192330"/>
    </source>
</evidence>
<dbReference type="AlphaFoldDB" id="A0A1W2C8T6"/>
<feature type="region of interest" description="Disordered" evidence="1">
    <location>
        <begin position="662"/>
        <end position="739"/>
    </location>
</feature>
<feature type="compositionally biased region" description="Polar residues" evidence="1">
    <location>
        <begin position="699"/>
        <end position="709"/>
    </location>
</feature>
<sequence length="739" mass="83709">MIAVKPSPVQPNFSFSKYDGITIGGQPFRYFETREEGHMFFKVTGEGVPQVMTNAEISRYLTVGNFKCIPNEHQPEHLRVRALPDGELLSLRDTKAHKKAAMRLAVVRAFREFLDDETKNITRTATSIRPYLRAIRFRAGEILEEGEPNGKDDTFAVPKQLGSKTVLDWERKERRFGLTGLYDRISERGNRDRRMTADELMIMGRVVGKYLDDQRPSQEIIFGEVKTAFLDENDRRRAEGKPEIVCPSRETVRQAIRKLNPFDITLTRKGREAANRQFAPVGMGLDITRPMQRVEFDEWEADAITLMAEGGLFHHLTNEEKKALGLDKKKARWWITVAICCATRCIVGLVVSRQPNSQSALRVIEMMMRDKGVWGDACGALTPWNQFGWPSVIVTDCASYNISSLVQARVSDLGITLQYCAAANPEAKGTIERVFGTFATQLMPRLSGRTFSNIVERGDYDSVKRAALNPEEFCSVLVRYIVDIYHRTPHSGLNGETPLDCWNRLVEKYGVQPPPDLGRRRLIFGHERERTVTRQGITILGIRYHSEVLARFMTRAQERKVAIRWYPEDIGAIWAELNGRWFEIPAVFDRYQGVSAQEWVDAAAEIRAQNARNAEVNFAVVRQALDFIKETNSAAMTRVGLIVEDWSEKRIDYEEDRLFIGFNTSETEPENPYEGDRSEWGTRLPTADSTPSDGAADENQCSAEDSASGNFGPIQFPDHQPGDGADAADDGDDWTLEDE</sequence>
<dbReference type="OrthoDB" id="9814072at2"/>
<reference evidence="3 4" key="1">
    <citation type="submission" date="2017-04" db="EMBL/GenBank/DDBJ databases">
        <authorList>
            <person name="Afonso C.L."/>
            <person name="Miller P.J."/>
            <person name="Scott M.A."/>
            <person name="Spackman E."/>
            <person name="Goraichik I."/>
            <person name="Dimitrov K.M."/>
            <person name="Suarez D.L."/>
            <person name="Swayne D.E."/>
        </authorList>
    </citation>
    <scope>NUCLEOTIDE SEQUENCE [LARGE SCALE GENOMIC DNA]</scope>
    <source>
        <strain evidence="3 4">CGMCC 1.12644</strain>
    </source>
</reference>
<dbReference type="InterPro" id="IPR001584">
    <property type="entry name" value="Integrase_cat-core"/>
</dbReference>
<feature type="domain" description="Integrase catalytic" evidence="2">
    <location>
        <begin position="286"/>
        <end position="506"/>
    </location>
</feature>
<organism evidence="3 4">
    <name type="scientific">Primorskyibacter flagellatus</name>
    <dbReference type="NCBI Taxonomy" id="1387277"/>
    <lineage>
        <taxon>Bacteria</taxon>
        <taxon>Pseudomonadati</taxon>
        <taxon>Pseudomonadota</taxon>
        <taxon>Alphaproteobacteria</taxon>
        <taxon>Rhodobacterales</taxon>
        <taxon>Roseobacteraceae</taxon>
        <taxon>Primorskyibacter</taxon>
    </lineage>
</organism>
<dbReference type="GO" id="GO:0003676">
    <property type="term" value="F:nucleic acid binding"/>
    <property type="evidence" value="ECO:0007669"/>
    <property type="project" value="InterPro"/>
</dbReference>
<evidence type="ECO:0000313" key="3">
    <source>
        <dbReference type="EMBL" id="SMC81088.1"/>
    </source>
</evidence>
<evidence type="ECO:0000259" key="2">
    <source>
        <dbReference type="PROSITE" id="PS50994"/>
    </source>
</evidence>